<keyword evidence="3" id="KW-0732">Signal</keyword>
<keyword evidence="2" id="KW-1133">Transmembrane helix</keyword>
<feature type="region of interest" description="Disordered" evidence="1">
    <location>
        <begin position="300"/>
        <end position="378"/>
    </location>
</feature>
<evidence type="ECO:0000313" key="4">
    <source>
        <dbReference type="EMBL" id="OWK43191.1"/>
    </source>
</evidence>
<keyword evidence="2" id="KW-0472">Membrane</keyword>
<keyword evidence="5" id="KW-1185">Reference proteome</keyword>
<evidence type="ECO:0000256" key="1">
    <source>
        <dbReference type="SAM" id="MobiDB-lite"/>
    </source>
</evidence>
<reference evidence="5" key="1">
    <citation type="submission" date="2017-06" db="EMBL/GenBank/DDBJ databases">
        <title>Genome analysis of Fimbriiglobus ruber SP5, the first member of the order Planctomycetales with confirmed chitinolytic capability.</title>
        <authorList>
            <person name="Ravin N.V."/>
            <person name="Rakitin A.L."/>
            <person name="Ivanova A.A."/>
            <person name="Beletsky A.V."/>
            <person name="Kulichevskaya I.S."/>
            <person name="Mardanov A.V."/>
            <person name="Dedysh S.N."/>
        </authorList>
    </citation>
    <scope>NUCLEOTIDE SEQUENCE [LARGE SCALE GENOMIC DNA]</scope>
    <source>
        <strain evidence="5">SP5</strain>
    </source>
</reference>
<dbReference type="Proteomes" id="UP000214646">
    <property type="component" value="Unassembled WGS sequence"/>
</dbReference>
<evidence type="ECO:0000256" key="2">
    <source>
        <dbReference type="SAM" id="Phobius"/>
    </source>
</evidence>
<name>A0A225DPG2_9BACT</name>
<sequence length="378" mass="38024">MKRILSLVAITGGLLAAGWLAPAARAEKNGPQPGVMRVEDNVGAFSADGIKNAKKSFENTTFRSPTHFSVVTVGEKDVPSALKGDYDAYRKDKSQASTFFRSWAKKLAAQESEQGIFVLVFLRTEGYYVKVLVDEQTDVYRQFPDKDAKKVSAPLIEQIVAAHGKPDDQAKASRDSGLIAATNVIIDELKSTSAPEQKTGRGHQAVANEEHHKEGSGIAGYICIGLVAILAVWVVVALIRAFTGGGGGGGGYGGGGYGGGGGGGGGGFFTSFLGGMFGAAAGMWMYNSFFGGNSMSTDAFASDSGSGSTGDTGAGNFDNGAEAGGGGDFGGSDDTGGGDFGDTGGGGDDVGGGDFGGDTGGGDFGGGGGDFGGGGGDW</sequence>
<proteinExistence type="predicted"/>
<feature type="compositionally biased region" description="Gly residues" evidence="1">
    <location>
        <begin position="322"/>
        <end position="378"/>
    </location>
</feature>
<comment type="caution">
    <text evidence="4">The sequence shown here is derived from an EMBL/GenBank/DDBJ whole genome shotgun (WGS) entry which is preliminary data.</text>
</comment>
<evidence type="ECO:0000256" key="3">
    <source>
        <dbReference type="SAM" id="SignalP"/>
    </source>
</evidence>
<dbReference type="AlphaFoldDB" id="A0A225DPG2"/>
<dbReference type="EMBL" id="NIDE01000004">
    <property type="protein sequence ID" value="OWK43191.1"/>
    <property type="molecule type" value="Genomic_DNA"/>
</dbReference>
<feature type="transmembrane region" description="Helical" evidence="2">
    <location>
        <begin position="218"/>
        <end position="239"/>
    </location>
</feature>
<feature type="signal peptide" evidence="3">
    <location>
        <begin position="1"/>
        <end position="26"/>
    </location>
</feature>
<gene>
    <name evidence="4" type="ORF">FRUB_02790</name>
</gene>
<evidence type="ECO:0008006" key="6">
    <source>
        <dbReference type="Google" id="ProtNLM"/>
    </source>
</evidence>
<evidence type="ECO:0000313" key="5">
    <source>
        <dbReference type="Proteomes" id="UP000214646"/>
    </source>
</evidence>
<accession>A0A225DPG2</accession>
<protein>
    <recommendedName>
        <fullName evidence="6">TPM domain-containing protein</fullName>
    </recommendedName>
</protein>
<organism evidence="4 5">
    <name type="scientific">Fimbriiglobus ruber</name>
    <dbReference type="NCBI Taxonomy" id="1908690"/>
    <lineage>
        <taxon>Bacteria</taxon>
        <taxon>Pseudomonadati</taxon>
        <taxon>Planctomycetota</taxon>
        <taxon>Planctomycetia</taxon>
        <taxon>Gemmatales</taxon>
        <taxon>Gemmataceae</taxon>
        <taxon>Fimbriiglobus</taxon>
    </lineage>
</organism>
<feature type="chain" id="PRO_5013347727" description="TPM domain-containing protein" evidence="3">
    <location>
        <begin position="27"/>
        <end position="378"/>
    </location>
</feature>
<keyword evidence="2" id="KW-0812">Transmembrane</keyword>
<dbReference type="RefSeq" id="WP_143393076.1">
    <property type="nucleotide sequence ID" value="NZ_NIDE01000004.1"/>
</dbReference>